<dbReference type="RefSeq" id="WP_182331058.1">
    <property type="nucleotide sequence ID" value="NZ_CP058555.1"/>
</dbReference>
<sequence>MNLIKFIKTNVMPILGLAIAAGLSTWSLTSANTTKYADPMDWYERQPDGTYQLLSGGPTDEPSNGCEPVLEEICAKGFEPGTAPSVINDVTPADATRYHAEP</sequence>
<evidence type="ECO:0000256" key="1">
    <source>
        <dbReference type="SAM" id="SignalP"/>
    </source>
</evidence>
<organism evidence="2 3">
    <name type="scientific">Sphingobacterium paramultivorum</name>
    <dbReference type="NCBI Taxonomy" id="2886510"/>
    <lineage>
        <taxon>Bacteria</taxon>
        <taxon>Pseudomonadati</taxon>
        <taxon>Bacteroidota</taxon>
        <taxon>Sphingobacteriia</taxon>
        <taxon>Sphingobacteriales</taxon>
        <taxon>Sphingobacteriaceae</taxon>
        <taxon>Sphingobacterium</taxon>
    </lineage>
</organism>
<dbReference type="Proteomes" id="UP000515450">
    <property type="component" value="Chromosome"/>
</dbReference>
<feature type="signal peptide" evidence="1">
    <location>
        <begin position="1"/>
        <end position="20"/>
    </location>
</feature>
<accession>A0A7G5DX84</accession>
<dbReference type="AlphaFoldDB" id="A0A7G5DX84"/>
<evidence type="ECO:0000313" key="3">
    <source>
        <dbReference type="Proteomes" id="UP000515450"/>
    </source>
</evidence>
<reference evidence="2 3" key="1">
    <citation type="journal article" date="2020" name="G3 (Bethesda)">
        <title>CeMbio - The Caenorhabditis elegans Microbiome Resource.</title>
        <authorList>
            <person name="Dirksen P."/>
            <person name="Assie A."/>
            <person name="Zimmermann J."/>
            <person name="Zhang F."/>
            <person name="Tietje A.M."/>
            <person name="Marsh S.A."/>
            <person name="Felix M.A."/>
            <person name="Shapira M."/>
            <person name="Kaleta C."/>
            <person name="Schulenburg H."/>
            <person name="Samuel B."/>
        </authorList>
    </citation>
    <scope>NUCLEOTIDE SEQUENCE [LARGE SCALE GENOMIC DNA]</scope>
    <source>
        <strain evidence="2 3">BIGb0170</strain>
    </source>
</reference>
<evidence type="ECO:0000313" key="2">
    <source>
        <dbReference type="EMBL" id="QMV66359.1"/>
    </source>
</evidence>
<keyword evidence="3" id="KW-1185">Reference proteome</keyword>
<protein>
    <submittedName>
        <fullName evidence="2">Uncharacterized protein</fullName>
    </submittedName>
</protein>
<keyword evidence="1" id="KW-0732">Signal</keyword>
<proteinExistence type="predicted"/>
<gene>
    <name evidence="2" type="ORF">HS960_01190</name>
</gene>
<name>A0A7G5DX84_9SPHI</name>
<feature type="chain" id="PRO_5028868688" evidence="1">
    <location>
        <begin position="21"/>
        <end position="102"/>
    </location>
</feature>
<dbReference type="EMBL" id="CP058555">
    <property type="protein sequence ID" value="QMV66359.1"/>
    <property type="molecule type" value="Genomic_DNA"/>
</dbReference>